<gene>
    <name evidence="2" type="ORF">CFH99_01695</name>
</gene>
<keyword evidence="3" id="KW-1185">Reference proteome</keyword>
<feature type="domain" description="CHAT" evidence="1">
    <location>
        <begin position="265"/>
        <end position="486"/>
    </location>
</feature>
<accession>A0ABX7PEL6</accession>
<evidence type="ECO:0000313" key="3">
    <source>
        <dbReference type="Proteomes" id="UP000662818"/>
    </source>
</evidence>
<organism evidence="2 3">
    <name type="scientific">Nocardioides aromaticivorans</name>
    <dbReference type="NCBI Taxonomy" id="200618"/>
    <lineage>
        <taxon>Bacteria</taxon>
        <taxon>Bacillati</taxon>
        <taxon>Actinomycetota</taxon>
        <taxon>Actinomycetes</taxon>
        <taxon>Propionibacteriales</taxon>
        <taxon>Nocardioidaceae</taxon>
        <taxon>Nocardioides</taxon>
    </lineage>
</organism>
<dbReference type="Pfam" id="PF12770">
    <property type="entry name" value="CHAT"/>
    <property type="match status" value="1"/>
</dbReference>
<sequence length="500" mass="52297">MTIAGQAAQGPTRLALWTRAASYRTHPNALVRAAAWHAQSLAHEEQRNRGGVLRAAAAGLDAIDEHRRLIGSSELRALATTHGRDLTTIALRHAATDPRTLLRWSERTRATALAQPPATSDAATIPASLAALRDNGRRLAEARAEGEPTDALERERLRLERAVRSESHTLSATTAEQQKPPSVEEIVAAVGDGCLVELVDVDGTVHVLVTHAGRVRRKVAGSTEEIAALLGPTQMLLRRASRGRATDMSALGGQLQEAILGDAVRLIPDGPVVLAPTARLHGLAWPLLPVLGDRPFSVVPSAGQWLRARATPRPAATRRRTLLVSGPGLATGGAEVPLLAASHPDATLLAGRDAALERVLDQLDGADLVHLAAHGNFRADSPLFSALDLADGPLTVHDLERVRRAPYRVVLSACESGVLAPVGAEELLGLAAALFSLGTAGLVSSVAEVNDTATADLMVELHASLASGADPATALHRVRRQAADDPVAAGTAAAFLALGV</sequence>
<dbReference type="Proteomes" id="UP000662818">
    <property type="component" value="Chromosome"/>
</dbReference>
<protein>
    <recommendedName>
        <fullName evidence="1">CHAT domain-containing protein</fullName>
    </recommendedName>
</protein>
<evidence type="ECO:0000259" key="1">
    <source>
        <dbReference type="Pfam" id="PF12770"/>
    </source>
</evidence>
<name>A0ABX7PEL6_9ACTN</name>
<proteinExistence type="predicted"/>
<dbReference type="InterPro" id="IPR024983">
    <property type="entry name" value="CHAT_dom"/>
</dbReference>
<evidence type="ECO:0000313" key="2">
    <source>
        <dbReference type="EMBL" id="QSR24336.1"/>
    </source>
</evidence>
<reference evidence="2 3" key="1">
    <citation type="submission" date="2017-06" db="EMBL/GenBank/DDBJ databases">
        <title>Complete Genome Sequence of the Soil Carbazole-Degrading Bacterium Nocardioides aromaticivorans IC177.</title>
        <authorList>
            <person name="Vejarano F."/>
            <person name="Suzuki-Minakuchi C."/>
            <person name="Ohtsubo Y."/>
            <person name="Tsuda M."/>
            <person name="Okada K."/>
            <person name="Nojiri H."/>
        </authorList>
    </citation>
    <scope>NUCLEOTIDE SEQUENCE [LARGE SCALE GENOMIC DNA]</scope>
    <source>
        <strain evidence="2 3">IC177</strain>
    </source>
</reference>
<dbReference type="EMBL" id="CP022295">
    <property type="protein sequence ID" value="QSR24336.1"/>
    <property type="molecule type" value="Genomic_DNA"/>
</dbReference>
<dbReference type="RefSeq" id="WP_207008203.1">
    <property type="nucleotide sequence ID" value="NZ_CP022295.1"/>
</dbReference>